<comment type="caution">
    <text evidence="2">The sequence shown here is derived from an EMBL/GenBank/DDBJ whole genome shotgun (WGS) entry which is preliminary data.</text>
</comment>
<accession>A0A6S7KEE6</accession>
<gene>
    <name evidence="2" type="ORF">PACLA_8A046284</name>
</gene>
<dbReference type="OrthoDB" id="10414757at2759"/>
<proteinExistence type="predicted"/>
<dbReference type="Proteomes" id="UP001152795">
    <property type="component" value="Unassembled WGS sequence"/>
</dbReference>
<protein>
    <submittedName>
        <fullName evidence="2">Uncharacterized protein</fullName>
    </submittedName>
</protein>
<feature type="region of interest" description="Disordered" evidence="1">
    <location>
        <begin position="91"/>
        <end position="134"/>
    </location>
</feature>
<dbReference type="EMBL" id="CACRXK020031773">
    <property type="protein sequence ID" value="CAB4043207.1"/>
    <property type="molecule type" value="Genomic_DNA"/>
</dbReference>
<name>A0A6S7KEE6_PARCT</name>
<evidence type="ECO:0000313" key="2">
    <source>
        <dbReference type="EMBL" id="CAB4043207.1"/>
    </source>
</evidence>
<dbReference type="AlphaFoldDB" id="A0A6S7KEE6"/>
<reference evidence="2" key="1">
    <citation type="submission" date="2020-04" db="EMBL/GenBank/DDBJ databases">
        <authorList>
            <person name="Alioto T."/>
            <person name="Alioto T."/>
            <person name="Gomez Garrido J."/>
        </authorList>
    </citation>
    <scope>NUCLEOTIDE SEQUENCE</scope>
    <source>
        <strain evidence="2">A484AB</strain>
    </source>
</reference>
<sequence>MDSFLADRPEAEGLEESIDTSGVVIASVSESEDDLMQKYGEGKIVERQCPECDETFELRTAGTHVGSNNSIAVFCDDDPMVCPYCNYTEEVEQDDENKRSPNAPTTLASTNDEDDKIPTISKNKSTRKGKPSKMQNAFTNAMKEHNTYMHESDKKMLAEMKEQAEKDRELRKEELGAFKDSMALLAGVLAGRAKPITQPAPANQPPYYPIPLQHDITIDNQQTYFKL</sequence>
<organism evidence="2 3">
    <name type="scientific">Paramuricea clavata</name>
    <name type="common">Red gorgonian</name>
    <name type="synonym">Violescent sea-whip</name>
    <dbReference type="NCBI Taxonomy" id="317549"/>
    <lineage>
        <taxon>Eukaryota</taxon>
        <taxon>Metazoa</taxon>
        <taxon>Cnidaria</taxon>
        <taxon>Anthozoa</taxon>
        <taxon>Octocorallia</taxon>
        <taxon>Malacalcyonacea</taxon>
        <taxon>Plexauridae</taxon>
        <taxon>Paramuricea</taxon>
    </lineage>
</organism>
<feature type="compositionally biased region" description="Polar residues" evidence="1">
    <location>
        <begin position="100"/>
        <end position="110"/>
    </location>
</feature>
<keyword evidence="3" id="KW-1185">Reference proteome</keyword>
<evidence type="ECO:0000256" key="1">
    <source>
        <dbReference type="SAM" id="MobiDB-lite"/>
    </source>
</evidence>
<evidence type="ECO:0000313" key="3">
    <source>
        <dbReference type="Proteomes" id="UP001152795"/>
    </source>
</evidence>